<feature type="region of interest" description="Disordered" evidence="1">
    <location>
        <begin position="156"/>
        <end position="177"/>
    </location>
</feature>
<dbReference type="PANTHER" id="PTHR39337">
    <property type="entry name" value="BLR5642 PROTEIN"/>
    <property type="match status" value="1"/>
</dbReference>
<dbReference type="RefSeq" id="WP_152194181.1">
    <property type="nucleotide sequence ID" value="NZ_VUKD01000001.1"/>
</dbReference>
<evidence type="ECO:0000313" key="2">
    <source>
        <dbReference type="EMBL" id="MPV36607.1"/>
    </source>
</evidence>
<dbReference type="PIRSF" id="PIRSF024492">
    <property type="entry name" value="UCP024492"/>
    <property type="match status" value="1"/>
</dbReference>
<organism evidence="2 3">
    <name type="scientific">Georgenia subflava</name>
    <dbReference type="NCBI Taxonomy" id="1622177"/>
    <lineage>
        <taxon>Bacteria</taxon>
        <taxon>Bacillati</taxon>
        <taxon>Actinomycetota</taxon>
        <taxon>Actinomycetes</taxon>
        <taxon>Micrococcales</taxon>
        <taxon>Bogoriellaceae</taxon>
        <taxon>Georgenia</taxon>
    </lineage>
</organism>
<keyword evidence="3" id="KW-1185">Reference proteome</keyword>
<reference evidence="2 3" key="1">
    <citation type="submission" date="2019-10" db="EMBL/GenBank/DDBJ databases">
        <title>Georgenia wutianyii sp. nov. and Georgenia yuyongxinii sp. nov. isolated from plateau pika (Ochotona curzoniae) in the Qinghai-Tibet plateau of China.</title>
        <authorList>
            <person name="Tian Z."/>
        </authorList>
    </citation>
    <scope>NUCLEOTIDE SEQUENCE [LARGE SCALE GENOMIC DNA]</scope>
    <source>
        <strain evidence="2 3">JCM 19765</strain>
    </source>
</reference>
<dbReference type="Pfam" id="PF04343">
    <property type="entry name" value="DUF488"/>
    <property type="match status" value="1"/>
</dbReference>
<evidence type="ECO:0000256" key="1">
    <source>
        <dbReference type="SAM" id="MobiDB-lite"/>
    </source>
</evidence>
<dbReference type="InterPro" id="IPR014519">
    <property type="entry name" value="UCP024492"/>
</dbReference>
<sequence>MLLTVGHAALDRDALTRLLRSASVTHLVDVRRFPGSRSNPDVKRDALERWLPEAGIDYRWEERLGGRRHLRKEDDAVSPDTWWQVAAFRAYAGWTRSADFGAAMTELLEQATDDAGVVVMCSEAVWWRCHRRLIADVAVLGHDVEVRHLMHDGARRPHPVAEGARRKGPGTLVWDGA</sequence>
<dbReference type="InterPro" id="IPR007438">
    <property type="entry name" value="DUF488"/>
</dbReference>
<comment type="caution">
    <text evidence="2">The sequence shown here is derived from an EMBL/GenBank/DDBJ whole genome shotgun (WGS) entry which is preliminary data.</text>
</comment>
<dbReference type="AlphaFoldDB" id="A0A6N7EIQ1"/>
<accession>A0A6N7EIQ1</accession>
<dbReference type="Proteomes" id="UP000437709">
    <property type="component" value="Unassembled WGS sequence"/>
</dbReference>
<dbReference type="EMBL" id="WHPC01000015">
    <property type="protein sequence ID" value="MPV36607.1"/>
    <property type="molecule type" value="Genomic_DNA"/>
</dbReference>
<evidence type="ECO:0000313" key="3">
    <source>
        <dbReference type="Proteomes" id="UP000437709"/>
    </source>
</evidence>
<dbReference type="PANTHER" id="PTHR39337:SF1">
    <property type="entry name" value="BLR5642 PROTEIN"/>
    <property type="match status" value="1"/>
</dbReference>
<protein>
    <submittedName>
        <fullName evidence="2">DUF488 family protein</fullName>
    </submittedName>
</protein>
<proteinExistence type="predicted"/>
<gene>
    <name evidence="2" type="ORF">GB881_05980</name>
</gene>
<name>A0A6N7EIQ1_9MICO</name>